<evidence type="ECO:0000313" key="3">
    <source>
        <dbReference type="Proteomes" id="UP000034849"/>
    </source>
</evidence>
<dbReference type="STRING" id="1619046.US42_C0010G0016"/>
<dbReference type="PROSITE" id="PS50109">
    <property type="entry name" value="HIS_KIN"/>
    <property type="match status" value="1"/>
</dbReference>
<accession>A0A0G0IT78</accession>
<evidence type="ECO:0000313" key="2">
    <source>
        <dbReference type="EMBL" id="KKQ27369.1"/>
    </source>
</evidence>
<dbReference type="Proteomes" id="UP000034849">
    <property type="component" value="Unassembled WGS sequence"/>
</dbReference>
<dbReference type="InterPro" id="IPR003594">
    <property type="entry name" value="HATPase_dom"/>
</dbReference>
<dbReference type="Gene3D" id="3.30.565.10">
    <property type="entry name" value="Histidine kinase-like ATPase, C-terminal domain"/>
    <property type="match status" value="1"/>
</dbReference>
<reference evidence="2 3" key="1">
    <citation type="journal article" date="2015" name="Nature">
        <title>rRNA introns, odd ribosomes, and small enigmatic genomes across a large radiation of phyla.</title>
        <authorList>
            <person name="Brown C.T."/>
            <person name="Hug L.A."/>
            <person name="Thomas B.C."/>
            <person name="Sharon I."/>
            <person name="Castelle C.J."/>
            <person name="Singh A."/>
            <person name="Wilkins M.J."/>
            <person name="Williams K.H."/>
            <person name="Banfield J.F."/>
        </authorList>
    </citation>
    <scope>NUCLEOTIDE SEQUENCE [LARGE SCALE GENOMIC DNA]</scope>
</reference>
<dbReference type="PATRIC" id="fig|1619046.3.peg.696"/>
<dbReference type="InterPro" id="IPR036890">
    <property type="entry name" value="HATPase_C_sf"/>
</dbReference>
<dbReference type="Pfam" id="PF02518">
    <property type="entry name" value="HATPase_c"/>
    <property type="match status" value="1"/>
</dbReference>
<evidence type="ECO:0000259" key="1">
    <source>
        <dbReference type="PROSITE" id="PS50109"/>
    </source>
</evidence>
<comment type="caution">
    <text evidence="2">The sequence shown here is derived from an EMBL/GenBank/DDBJ whole genome shotgun (WGS) entry which is preliminary data.</text>
</comment>
<organism evidence="2 3">
    <name type="scientific">Candidatus Magasanikbacteria bacterium GW2011_GWC2_37_14</name>
    <dbReference type="NCBI Taxonomy" id="1619046"/>
    <lineage>
        <taxon>Bacteria</taxon>
        <taxon>Candidatus Magasanikiibacteriota</taxon>
    </lineage>
</organism>
<sequence>MDFLKNIRFSDDDTLAVTQPGQDGDERMAGLLKCFKDDGSFIRPTEEPKGGKYTREELIQALAIRRETDREKADKVDYTKLDGEEVGFGGDWKKKLDKIKTISTPEDGFEVLEAYGMLVTELNLFVAEKRWKDVATLALLFNQENMSARLPAQVIAFSDHDTRHLRMEINSNLGKLYSLCTGTSNEEEKIEETASLMQNLREDWELYEFVMGDILMRIEDKERVPERFSHQDFRLSEVLEPVTAHITKIAHHYFYVDNGRRINKTIIIDVDPNLEKEKVLGNQDSLGNILSNTAVNALGFATKSVLIKLEQRDEKIVVGIYNDGEAITEEKNSPESEVRPGLLKIYNEGYSTRKSTGLGLSNADTRLESLGGNIEIVNSKNLDGQMYNGFEISLPLKEK</sequence>
<gene>
    <name evidence="2" type="ORF">US42_C0010G0016</name>
</gene>
<name>A0A0G0IT78_9BACT</name>
<proteinExistence type="predicted"/>
<dbReference type="SUPFAM" id="SSF55874">
    <property type="entry name" value="ATPase domain of HSP90 chaperone/DNA topoisomerase II/histidine kinase"/>
    <property type="match status" value="1"/>
</dbReference>
<dbReference type="EMBL" id="LBSX01000010">
    <property type="protein sequence ID" value="KKQ27369.1"/>
    <property type="molecule type" value="Genomic_DNA"/>
</dbReference>
<feature type="domain" description="Histidine kinase" evidence="1">
    <location>
        <begin position="164"/>
        <end position="398"/>
    </location>
</feature>
<dbReference type="InterPro" id="IPR005467">
    <property type="entry name" value="His_kinase_dom"/>
</dbReference>
<protein>
    <recommendedName>
        <fullName evidence="1">Histidine kinase domain-containing protein</fullName>
    </recommendedName>
</protein>
<dbReference type="SMART" id="SM00387">
    <property type="entry name" value="HATPase_c"/>
    <property type="match status" value="1"/>
</dbReference>
<dbReference type="AlphaFoldDB" id="A0A0G0IT78"/>